<evidence type="ECO:0000313" key="3">
    <source>
        <dbReference type="Proteomes" id="UP000325313"/>
    </source>
</evidence>
<dbReference type="EMBL" id="VDEP01000478">
    <property type="protein sequence ID" value="KAA1072572.1"/>
    <property type="molecule type" value="Genomic_DNA"/>
</dbReference>
<sequence length="346" mass="38268">MENTQQKITRSKTGTRKEVDPASQTATQSATLNVPNALGQDRSATKGPPSKEVPSKETLPHGGSAAEPPSSDAHDSDGEESLDLITKVPQIVKEVIDTTSVPPEASVGDQRSHVWEKIKEVQAAGDAILTKILLTAYKDLEDLADTITPPKITRSSSALPVLSTVESKTEIATSATVTELEDNLVYAVGAVTSHQDIGFTPYFDENIRKLKAPLPLTIFDREWQKKAIAAHLTIKPSKSSEEKAYRGLAYHDEWTQSHSSWTNNHRSFYITLRDVYNKKLFAEKLRIHKENCDEIADVYGFMTAFRYNMQTHMNAFAHRVPSKDGAAIPDISVKQMVVVEQCYSTV</sequence>
<feature type="compositionally biased region" description="Polar residues" evidence="1">
    <location>
        <begin position="22"/>
        <end position="34"/>
    </location>
</feature>
<proteinExistence type="predicted"/>
<dbReference type="AlphaFoldDB" id="A0A5B0M727"/>
<evidence type="ECO:0000256" key="1">
    <source>
        <dbReference type="SAM" id="MobiDB-lite"/>
    </source>
</evidence>
<name>A0A5B0M727_PUCGR</name>
<dbReference type="Proteomes" id="UP000325313">
    <property type="component" value="Unassembled WGS sequence"/>
</dbReference>
<accession>A0A5B0M727</accession>
<organism evidence="2 3">
    <name type="scientific">Puccinia graminis f. sp. tritici</name>
    <dbReference type="NCBI Taxonomy" id="56615"/>
    <lineage>
        <taxon>Eukaryota</taxon>
        <taxon>Fungi</taxon>
        <taxon>Dikarya</taxon>
        <taxon>Basidiomycota</taxon>
        <taxon>Pucciniomycotina</taxon>
        <taxon>Pucciniomycetes</taxon>
        <taxon>Pucciniales</taxon>
        <taxon>Pucciniaceae</taxon>
        <taxon>Puccinia</taxon>
    </lineage>
</organism>
<reference evidence="2 3" key="1">
    <citation type="submission" date="2019-05" db="EMBL/GenBank/DDBJ databases">
        <title>Emergence of the Ug99 lineage of the wheat stem rust pathogen through somatic hybridization.</title>
        <authorList>
            <person name="Li F."/>
            <person name="Upadhyaya N.M."/>
            <person name="Sperschneider J."/>
            <person name="Matny O."/>
            <person name="Nguyen-Phuc H."/>
            <person name="Mago R."/>
            <person name="Raley C."/>
            <person name="Miller M.E."/>
            <person name="Silverstein K.A.T."/>
            <person name="Henningsen E."/>
            <person name="Hirsch C.D."/>
            <person name="Visser B."/>
            <person name="Pretorius Z.A."/>
            <person name="Steffenson B.J."/>
            <person name="Schwessinger B."/>
            <person name="Dodds P.N."/>
            <person name="Figueroa M."/>
        </authorList>
    </citation>
    <scope>NUCLEOTIDE SEQUENCE [LARGE SCALE GENOMIC DNA]</scope>
    <source>
        <strain evidence="2 3">Ug99</strain>
    </source>
</reference>
<feature type="region of interest" description="Disordered" evidence="1">
    <location>
        <begin position="1"/>
        <end position="80"/>
    </location>
</feature>
<comment type="caution">
    <text evidence="2">The sequence shown here is derived from an EMBL/GenBank/DDBJ whole genome shotgun (WGS) entry which is preliminary data.</text>
</comment>
<gene>
    <name evidence="2" type="ORF">PGTUg99_019740</name>
</gene>
<protein>
    <submittedName>
        <fullName evidence="2">Uncharacterized protein</fullName>
    </submittedName>
</protein>
<evidence type="ECO:0000313" key="2">
    <source>
        <dbReference type="EMBL" id="KAA1072572.1"/>
    </source>
</evidence>